<dbReference type="Pfam" id="PF09479">
    <property type="entry name" value="Flg_new"/>
    <property type="match status" value="1"/>
</dbReference>
<feature type="compositionally biased region" description="Low complexity" evidence="2">
    <location>
        <begin position="225"/>
        <end position="238"/>
    </location>
</feature>
<keyword evidence="3" id="KW-0732">Signal</keyword>
<dbReference type="SUPFAM" id="SSF69360">
    <property type="entry name" value="Cell wall binding repeat"/>
    <property type="match status" value="5"/>
</dbReference>
<proteinExistence type="predicted"/>
<dbReference type="Gene3D" id="2.10.270.10">
    <property type="entry name" value="Cholin Binding"/>
    <property type="match status" value="8"/>
</dbReference>
<name>A0A0J9ELN2_9FIRM</name>
<reference evidence="4 5" key="1">
    <citation type="submission" date="2011-04" db="EMBL/GenBank/DDBJ databases">
        <title>The Genome Sequence of Clostridium citroniae WAL-19142.</title>
        <authorList>
            <consortium name="The Broad Institute Genome Sequencing Platform"/>
            <person name="Earl A."/>
            <person name="Ward D."/>
            <person name="Feldgarden M."/>
            <person name="Gevers D."/>
            <person name="Warren Y.A."/>
            <person name="Tyrrell K.L."/>
            <person name="Citron D.M."/>
            <person name="Goldstein E.J."/>
            <person name="Daigneault M."/>
            <person name="Allen-Vercoe E."/>
            <person name="Young S.K."/>
            <person name="Zeng Q."/>
            <person name="Gargeya S."/>
            <person name="Fitzgerald M."/>
            <person name="Haas B."/>
            <person name="Abouelleil A."/>
            <person name="Alvarado L."/>
            <person name="Arachchi H.M."/>
            <person name="Berlin A."/>
            <person name="Brown A."/>
            <person name="Chapman S.B."/>
            <person name="Chen Z."/>
            <person name="Dunbar C."/>
            <person name="Freedman E."/>
            <person name="Gearin G."/>
            <person name="Gellesch M."/>
            <person name="Goldberg J."/>
            <person name="Griggs A."/>
            <person name="Gujja S."/>
            <person name="Heilman E.R."/>
            <person name="Heiman D."/>
            <person name="Howarth C."/>
            <person name="Larson L."/>
            <person name="Lui A."/>
            <person name="MacDonald P.J."/>
            <person name="Mehta T."/>
            <person name="Montmayeur A."/>
            <person name="Murphy C."/>
            <person name="Neiman D."/>
            <person name="Pearson M."/>
            <person name="Priest M."/>
            <person name="Roberts A."/>
            <person name="Saif S."/>
            <person name="Shea T."/>
            <person name="Shenoy N."/>
            <person name="Sisk P."/>
            <person name="Stolte C."/>
            <person name="Sykes S."/>
            <person name="White J."/>
            <person name="Yandava C."/>
            <person name="Wortman J."/>
            <person name="Nusbaum C."/>
            <person name="Birren B."/>
        </authorList>
    </citation>
    <scope>NUCLEOTIDE SEQUENCE [LARGE SCALE GENOMIC DNA]</scope>
    <source>
        <strain evidence="4 5">WAL-19142</strain>
    </source>
</reference>
<evidence type="ECO:0000256" key="1">
    <source>
        <dbReference type="ARBA" id="ARBA00004196"/>
    </source>
</evidence>
<feature type="compositionally biased region" description="Basic and acidic residues" evidence="2">
    <location>
        <begin position="75"/>
        <end position="84"/>
    </location>
</feature>
<dbReference type="InterPro" id="IPR042229">
    <property type="entry name" value="Listeria/Bacterioides_rpt_sf"/>
</dbReference>
<feature type="chain" id="PRO_5005318613" description="Gram-positive cocci surface proteins LPxTG domain-containing protein" evidence="3">
    <location>
        <begin position="30"/>
        <end position="2122"/>
    </location>
</feature>
<feature type="region of interest" description="Disordered" evidence="2">
    <location>
        <begin position="45"/>
        <end position="248"/>
    </location>
</feature>
<comment type="subcellular location">
    <subcellularLocation>
        <location evidence="1">Cell envelope</location>
    </subcellularLocation>
</comment>
<dbReference type="Gene3D" id="2.60.40.4270">
    <property type="entry name" value="Listeria-Bacteroides repeat domain"/>
    <property type="match status" value="1"/>
</dbReference>
<dbReference type="OrthoDB" id="10730at2"/>
<feature type="signal peptide" evidence="3">
    <location>
        <begin position="1"/>
        <end position="29"/>
    </location>
</feature>
<feature type="region of interest" description="Disordered" evidence="2">
    <location>
        <begin position="1856"/>
        <end position="1893"/>
    </location>
</feature>
<feature type="compositionally biased region" description="Low complexity" evidence="2">
    <location>
        <begin position="1875"/>
        <end position="1893"/>
    </location>
</feature>
<dbReference type="PATRIC" id="fig|742734.4.peg.4307"/>
<dbReference type="EMBL" id="ADLK01000029">
    <property type="protein sequence ID" value="KMW16520.1"/>
    <property type="molecule type" value="Genomic_DNA"/>
</dbReference>
<sequence length="2122" mass="230669">MKRTKLVKGSAKRAIAVASAFMMTCVSVAASPGLGTATAYAKETGITGQEVDTDADTDADPKADPVSDPAAGDKAGGKEDKGENNPEAGNGETEDKTESGKGNPETGDGESEGNPEKGDGETEGNPGAGNEETEGNPGAGDGETEGKPEAGDGETEGNPEAGDSETEGNPEAGDSETEGNPEAGDSETEGNPGAGDGETEGNPESGAGGSETEDKSEAGAEDPEGQTAKGQQTAQTATSVQPVAASQERENGSWYIILDEDCVFDEEKGYYYKTDENGDPTDEVIKNEFIQLDHAVIHVGKDGKKETKKWIGDKDGGFRYADSNGEIIMGEEAKAAGKYYGNFADDGYWEAISYTFFENDGKLQYAGKDGKIAAKEEEESWQPYYFENDENGTKCLLPSQSGGTEVTSAWAEDLWIDENGYLMTGDDMKPEKIGDRYYTFDEEGHSTLVLDSIIYDADGTILCYVDENGEMVKNQFVSDGDRTYYFGDDGAQVFRKWIEGVDENGQATFRYINGKGYMVYGDVKVVGGYYGEFDMEGYWTAIENQFFQDKLDDGTEVTKYSGKGGKVAGIGEKDARQDYCFVSDENGRKCYLLTEDGTTMGQAASGWVEDLWVQENGYLLTGQESSQHKIDGKYYNFDGEGHAGLITDSIIFNADGTILCGVDAQGNIVREAFFTLGDFTYYFDKDGAQVFQQWIEGVDESGERTYRFVNSEGYMVWNTTTAAGGRYGAFDLDGYWTAIPNTFFEDNDGKRQYSGKDGRIAGAGEGENRQPYSFLSDETGKTKCLLAAETVSSLWIEDLRVDENGYLVTGNDLDKLEIDDKYYTFNIEGHSTLVTNTFIRDPETNNILCYVDENGGKVRSKTEWEIDGNYYNFEADGSGIMITNAFIHDPDGNILYYVDVFGEKVTDEKHKEIDDKFYDFDASGIAALITNSFIYWQDGTVRCYVGEDGAIMKNVPQQEIEGKFYQLDELGAVTLITNSCIYAADGQTVLYYVDENGNKVSNEDQREINGRYYRLDERGNATLITNAFIYEADGQTVAFYVGADGLKATNISQQEVEGKYYSIDGNGKVTLLVSAFITDGENTYYVDEDGNKVTDEKQKEIDGKYYNFDGTGNASLVTNAFIYGSDGQTIAFYVGADGLKVTNVPQQEVEGKYYSIDGDGRVTLLVSSFIEAGETTYYVDEDGNKVTNEKQKEIGGKYYSFDGSGSASMIINSFIFNESGEPLYYLDAQGDKVTDRTQELIGEKYYNINAEGQVTLVTSEFILKDNGEKICYVDADGNKVISVTGMEIDGKYYNFNESGLPTMIAAGFVYDESGNPLYYLDINGDKITDKQQELIEEKFYDIDADGKVTLIKNSLIYSGDSIWCYVGENGERVTNVDQQPIGDQYYRIDESGNVMLITYEFILDSNGDKIYYMDENGNKITSRTSMNIEGMYYSFDDMGNVTLIINSLIRDGERIICYVGEDGQMVTNAVQMLIEGKYYNIDGRGAVILITDSFIVDSEGRNLFYVGADGNKVINETGKFIDGKYYNIDGNGLASLITDAFVYDRQGNIVCFVGPEGNMVTNANQKLIDGRYYNIDLSGNVHLITEDFIRDPESGSIVCYVGANGDMVTDKFVSDGEHTYYFGTDGKMMLRHWIEEVKGGEKKFRYVDGKGRMLVNVTKEVAGYYGTFDSAGYWTALEDQFFSTKLDNGTTVKKYALEGGKVAGIGEKAERWDYCFVNDKTGTLCYLLFNDESIQTPVESTWIKDFWVNERGYLAISADVPVDGVYYRFDQEGHGTLITYKVSYELNGGTNNSANPSGYTGAMSTILLNAPSRSGYTFDGWYTDGSFTNRVTEIAGKSHGNMTLYAKWTVISSSDGSDGSSSGSGSSGNSGMGTGNSSADNGAGSANGSTGNTASVTVTVEENQTVTVQTGESTVAASAVQTAAGSISGNTIVSTAEPVTVPVAGGQTAAVATIAVGMDGSSRTLLASQVQGAAVQQKTVTIQGTEVTQNVVVYADGTQVSQKSGTTELEGFDTAVVLAEQAIQSGVQSVAAVYNDKVDIDLHQYQQVGAAVTYEVVAGTNGAVSQTQMEQTSFAPGQEIAALITDANGGVTAITIVVGENGIIQYQIPGVNCVVRFMSKLA</sequence>
<dbReference type="RefSeq" id="WP_048930574.1">
    <property type="nucleotide sequence ID" value="NZ_KQ235881.1"/>
</dbReference>
<evidence type="ECO:0000313" key="5">
    <source>
        <dbReference type="Proteomes" id="UP000037392"/>
    </source>
</evidence>
<gene>
    <name evidence="4" type="ORF">HMPREF9470_04020</name>
</gene>
<feature type="compositionally biased region" description="Gly residues" evidence="2">
    <location>
        <begin position="1865"/>
        <end position="1874"/>
    </location>
</feature>
<organism evidence="4 5">
    <name type="scientific">[Clostridium] citroniae WAL-19142</name>
    <dbReference type="NCBI Taxonomy" id="742734"/>
    <lineage>
        <taxon>Bacteria</taxon>
        <taxon>Bacillati</taxon>
        <taxon>Bacillota</taxon>
        <taxon>Clostridia</taxon>
        <taxon>Lachnospirales</taxon>
        <taxon>Lachnospiraceae</taxon>
        <taxon>Enterocloster</taxon>
    </lineage>
</organism>
<dbReference type="Proteomes" id="UP000037392">
    <property type="component" value="Unassembled WGS sequence"/>
</dbReference>
<evidence type="ECO:0000256" key="3">
    <source>
        <dbReference type="SAM" id="SignalP"/>
    </source>
</evidence>
<accession>A0A0J9ELN2</accession>
<comment type="caution">
    <text evidence="4">The sequence shown here is derived from an EMBL/GenBank/DDBJ whole genome shotgun (WGS) entry which is preliminary data.</text>
</comment>
<dbReference type="NCBIfam" id="TIGR02543">
    <property type="entry name" value="List_Bact_rpt"/>
    <property type="match status" value="1"/>
</dbReference>
<dbReference type="InterPro" id="IPR013378">
    <property type="entry name" value="InlB-like_B-rpt"/>
</dbReference>
<dbReference type="GO" id="GO:0030313">
    <property type="term" value="C:cell envelope"/>
    <property type="evidence" value="ECO:0007669"/>
    <property type="project" value="UniProtKB-SubCell"/>
</dbReference>
<evidence type="ECO:0000313" key="4">
    <source>
        <dbReference type="EMBL" id="KMW16520.1"/>
    </source>
</evidence>
<feature type="compositionally biased region" description="Acidic residues" evidence="2">
    <location>
        <begin position="151"/>
        <end position="188"/>
    </location>
</feature>
<evidence type="ECO:0000256" key="2">
    <source>
        <dbReference type="SAM" id="MobiDB-lite"/>
    </source>
</evidence>
<dbReference type="GeneID" id="93161616"/>
<evidence type="ECO:0008006" key="6">
    <source>
        <dbReference type="Google" id="ProtNLM"/>
    </source>
</evidence>
<protein>
    <recommendedName>
        <fullName evidence="6">Gram-positive cocci surface proteins LPxTG domain-containing protein</fullName>
    </recommendedName>
</protein>